<feature type="region of interest" description="Disordered" evidence="1">
    <location>
        <begin position="1"/>
        <end position="20"/>
    </location>
</feature>
<proteinExistence type="predicted"/>
<dbReference type="Proteomes" id="UP000494249">
    <property type="component" value="Unassembled WGS sequence"/>
</dbReference>
<gene>
    <name evidence="2" type="ORF">LMG22037_06343</name>
</gene>
<dbReference type="AlphaFoldDB" id="A0A6J5CQ53"/>
<name>A0A6J5CQ53_9BURK</name>
<accession>A0A6J5CQ53</accession>
<dbReference type="EMBL" id="CADIKB010000063">
    <property type="protein sequence ID" value="CAB3739937.1"/>
    <property type="molecule type" value="Genomic_DNA"/>
</dbReference>
<evidence type="ECO:0000313" key="3">
    <source>
        <dbReference type="Proteomes" id="UP000494249"/>
    </source>
</evidence>
<evidence type="ECO:0000313" key="2">
    <source>
        <dbReference type="EMBL" id="CAB3739937.1"/>
    </source>
</evidence>
<evidence type="ECO:0000256" key="1">
    <source>
        <dbReference type="SAM" id="MobiDB-lite"/>
    </source>
</evidence>
<organism evidence="2 3">
    <name type="scientific">Paraburkholderia phenoliruptrix</name>
    <dbReference type="NCBI Taxonomy" id="252970"/>
    <lineage>
        <taxon>Bacteria</taxon>
        <taxon>Pseudomonadati</taxon>
        <taxon>Pseudomonadota</taxon>
        <taxon>Betaproteobacteria</taxon>
        <taxon>Burkholderiales</taxon>
        <taxon>Burkholderiaceae</taxon>
        <taxon>Paraburkholderia</taxon>
    </lineage>
</organism>
<reference evidence="2 3" key="1">
    <citation type="submission" date="2020-04" db="EMBL/GenBank/DDBJ databases">
        <authorList>
            <person name="De Canck E."/>
        </authorList>
    </citation>
    <scope>NUCLEOTIDE SEQUENCE [LARGE SCALE GENOMIC DNA]</scope>
    <source>
        <strain evidence="2 3">LMG 22037</strain>
    </source>
</reference>
<dbReference type="RefSeq" id="WP_035478440.1">
    <property type="nucleotide sequence ID" value="NZ_CADFGL010000059.1"/>
</dbReference>
<sequence>MSSTDSLVFDPLPDTNELRGPTAEQVDFGKARFYRTAVMRPEIADVFPEHREISGKCVRVVADSVVFNARFGEWEVLFRVYRNMGDDSFVSHFFARALTSLCF</sequence>
<protein>
    <submittedName>
        <fullName evidence="2">Uncharacterized protein</fullName>
    </submittedName>
</protein>